<name>A0ABR7YE30_9SPHI</name>
<feature type="domain" description="RNA polymerase sigma-70 region 2" evidence="6">
    <location>
        <begin position="22"/>
        <end position="89"/>
    </location>
</feature>
<evidence type="ECO:0000313" key="9">
    <source>
        <dbReference type="Proteomes" id="UP000651271"/>
    </source>
</evidence>
<evidence type="ECO:0000256" key="5">
    <source>
        <dbReference type="ARBA" id="ARBA00023163"/>
    </source>
</evidence>
<dbReference type="InterPro" id="IPR039425">
    <property type="entry name" value="RNA_pol_sigma-70-like"/>
</dbReference>
<evidence type="ECO:0000259" key="7">
    <source>
        <dbReference type="Pfam" id="PF08281"/>
    </source>
</evidence>
<dbReference type="Pfam" id="PF08281">
    <property type="entry name" value="Sigma70_r4_2"/>
    <property type="match status" value="1"/>
</dbReference>
<dbReference type="NCBIfam" id="TIGR02937">
    <property type="entry name" value="sigma70-ECF"/>
    <property type="match status" value="1"/>
</dbReference>
<protein>
    <submittedName>
        <fullName evidence="8">Sigma-70 family RNA polymerase sigma factor</fullName>
    </submittedName>
</protein>
<dbReference type="InterPro" id="IPR036388">
    <property type="entry name" value="WH-like_DNA-bd_sf"/>
</dbReference>
<dbReference type="InterPro" id="IPR013249">
    <property type="entry name" value="RNA_pol_sigma70_r4_t2"/>
</dbReference>
<dbReference type="SUPFAM" id="SSF88659">
    <property type="entry name" value="Sigma3 and sigma4 domains of RNA polymerase sigma factors"/>
    <property type="match status" value="1"/>
</dbReference>
<dbReference type="InterPro" id="IPR007627">
    <property type="entry name" value="RNA_pol_sigma70_r2"/>
</dbReference>
<keyword evidence="2" id="KW-0805">Transcription regulation</keyword>
<reference evidence="8 9" key="1">
    <citation type="submission" date="2020-08" db="EMBL/GenBank/DDBJ databases">
        <title>Sphingobacterium sp. DN04309 isolated from aquaculture water.</title>
        <authorList>
            <person name="Zhang M."/>
        </authorList>
    </citation>
    <scope>NUCLEOTIDE SEQUENCE [LARGE SCALE GENOMIC DNA]</scope>
    <source>
        <strain evidence="8 9">DN04309</strain>
    </source>
</reference>
<evidence type="ECO:0000256" key="4">
    <source>
        <dbReference type="ARBA" id="ARBA00023125"/>
    </source>
</evidence>
<evidence type="ECO:0000256" key="2">
    <source>
        <dbReference type="ARBA" id="ARBA00023015"/>
    </source>
</evidence>
<dbReference type="Proteomes" id="UP000651271">
    <property type="component" value="Unassembled WGS sequence"/>
</dbReference>
<dbReference type="InterPro" id="IPR013324">
    <property type="entry name" value="RNA_pol_sigma_r3/r4-like"/>
</dbReference>
<keyword evidence="9" id="KW-1185">Reference proteome</keyword>
<comment type="similarity">
    <text evidence="1">Belongs to the sigma-70 factor family. ECF subfamily.</text>
</comment>
<evidence type="ECO:0000256" key="3">
    <source>
        <dbReference type="ARBA" id="ARBA00023082"/>
    </source>
</evidence>
<keyword evidence="3" id="KW-0731">Sigma factor</keyword>
<dbReference type="Gene3D" id="1.10.10.10">
    <property type="entry name" value="Winged helix-like DNA-binding domain superfamily/Winged helix DNA-binding domain"/>
    <property type="match status" value="1"/>
</dbReference>
<dbReference type="Gene3D" id="1.10.1740.10">
    <property type="match status" value="1"/>
</dbReference>
<proteinExistence type="inferred from homology"/>
<sequence>MNEKELLLQYKATGGLDVLGKLYAPYMSLLYGVCFKYLQDAEQSQDAVMQIFEELILKLRTHEVDNFKSWLHVYTKNYCLMQLRRDKRRPQVDIEENLFESEQKLSALNEDRWEEKDFEKLEGCMQTLNFEQEQCVRLFYLEQKCYKDIAEQTGFDLNKVKSAIQNGKRNLKICMENKKNGK</sequence>
<dbReference type="EMBL" id="JACOIJ010000012">
    <property type="protein sequence ID" value="MBD1429536.1"/>
    <property type="molecule type" value="Genomic_DNA"/>
</dbReference>
<gene>
    <name evidence="8" type="ORF">H8B04_08135</name>
</gene>
<dbReference type="InterPro" id="IPR013325">
    <property type="entry name" value="RNA_pol_sigma_r2"/>
</dbReference>
<dbReference type="SUPFAM" id="SSF88946">
    <property type="entry name" value="Sigma2 domain of RNA polymerase sigma factors"/>
    <property type="match status" value="1"/>
</dbReference>
<evidence type="ECO:0000259" key="6">
    <source>
        <dbReference type="Pfam" id="PF04542"/>
    </source>
</evidence>
<comment type="caution">
    <text evidence="8">The sequence shown here is derived from an EMBL/GenBank/DDBJ whole genome shotgun (WGS) entry which is preliminary data.</text>
</comment>
<keyword evidence="4" id="KW-0238">DNA-binding</keyword>
<evidence type="ECO:0000313" key="8">
    <source>
        <dbReference type="EMBL" id="MBD1429536.1"/>
    </source>
</evidence>
<dbReference type="PANTHER" id="PTHR43133">
    <property type="entry name" value="RNA POLYMERASE ECF-TYPE SIGMA FACTO"/>
    <property type="match status" value="1"/>
</dbReference>
<dbReference type="RefSeq" id="WP_190302032.1">
    <property type="nucleotide sequence ID" value="NZ_JACOIJ010000012.1"/>
</dbReference>
<evidence type="ECO:0000256" key="1">
    <source>
        <dbReference type="ARBA" id="ARBA00010641"/>
    </source>
</evidence>
<organism evidence="8 9">
    <name type="scientific">Sphingobacterium litopenaei</name>
    <dbReference type="NCBI Taxonomy" id="2763500"/>
    <lineage>
        <taxon>Bacteria</taxon>
        <taxon>Pseudomonadati</taxon>
        <taxon>Bacteroidota</taxon>
        <taxon>Sphingobacteriia</taxon>
        <taxon>Sphingobacteriales</taxon>
        <taxon>Sphingobacteriaceae</taxon>
        <taxon>Sphingobacterium</taxon>
    </lineage>
</organism>
<dbReference type="PANTHER" id="PTHR43133:SF8">
    <property type="entry name" value="RNA POLYMERASE SIGMA FACTOR HI_1459-RELATED"/>
    <property type="match status" value="1"/>
</dbReference>
<keyword evidence="5" id="KW-0804">Transcription</keyword>
<dbReference type="Pfam" id="PF04542">
    <property type="entry name" value="Sigma70_r2"/>
    <property type="match status" value="1"/>
</dbReference>
<dbReference type="InterPro" id="IPR014284">
    <property type="entry name" value="RNA_pol_sigma-70_dom"/>
</dbReference>
<feature type="domain" description="RNA polymerase sigma factor 70 region 4 type 2" evidence="7">
    <location>
        <begin position="119"/>
        <end position="171"/>
    </location>
</feature>
<accession>A0ABR7YE30</accession>